<organism evidence="4 5">
    <name type="scientific">Lolium multiflorum</name>
    <name type="common">Italian ryegrass</name>
    <name type="synonym">Lolium perenne subsp. multiflorum</name>
    <dbReference type="NCBI Taxonomy" id="4521"/>
    <lineage>
        <taxon>Eukaryota</taxon>
        <taxon>Viridiplantae</taxon>
        <taxon>Streptophyta</taxon>
        <taxon>Embryophyta</taxon>
        <taxon>Tracheophyta</taxon>
        <taxon>Spermatophyta</taxon>
        <taxon>Magnoliopsida</taxon>
        <taxon>Liliopsida</taxon>
        <taxon>Poales</taxon>
        <taxon>Poaceae</taxon>
        <taxon>BOP clade</taxon>
        <taxon>Pooideae</taxon>
        <taxon>Poodae</taxon>
        <taxon>Poeae</taxon>
        <taxon>Poeae Chloroplast Group 2 (Poeae type)</taxon>
        <taxon>Loliodinae</taxon>
        <taxon>Loliinae</taxon>
        <taxon>Lolium</taxon>
    </lineage>
</organism>
<sequence>MAASDPALQERMYATPWQVGLLMAPPRGGGDQGGLDERPAHPKPTGGAAVTRLPRRKALMSADMFLEGDGNWNKGNVEEEMGFRRGAEAQIGGVVDMEDDVYMEFEEEEEIKPEPVERTSWTLLERYMASFKPNTKAMFKYFIDDVWRLRNGIEYSEKGKNYYMFTLFSKGDYDFVRRGGPWIFNQNAMLVKELNDAAQPSEIVLNSVQGWVRIYDVPWGKQTEVWGRRYGDGLGKALEVDVPATEQDKKEFLRVRVELPYSRRLQTQITTGVKGKPQEVKVFKLKYERVPYYCSHCGFMGHKKDECEKKRLGAPSLDYDAHELRCSPYKKFEHRTFFAQPAEQASTRRELSYSSFGSAESFKRFEQRRPGRTRRDNVTPEYANGRSDTSENAMPPLEEEVIAPQQVEEPAYGTPDGGMQGVTPAMHEVESQLAKQVGALLVEQLSVTEDMLVNMQRLQARQSASASYGSGGFGPRHSDMIPALQGLSSLQVSFGSVNDESMIPADTVLGKQLADEQEVQGGCLELSLGLDYGGKLAGGTPKKGRTEEDQTKPQEKRNAEKFYRRNKKVYLILMTTKGLAELIYGLSRRYEYRVDSRGDRSMPEGVNDTAIVLIPKINQPETLKDFRPISLYVTKGKMVVRPELGFKRADHKGDGRQKVRKKWQRPEPGVTKLNTDGAFASNGAATGMVLRDHQGNMIFAACRVLRHCSDATEAELLAIEEGLNLALQWMTSPIVIESDCAEAIELIKKSTPNTSAYAFRVSVIRDLIRERDVKIEKVSREANTVSHELAKSGRVQDRSELWLSNVPLTVADAIANDCNPPVA</sequence>
<feature type="compositionally biased region" description="Basic and acidic residues" evidence="1">
    <location>
        <begin position="362"/>
        <end position="378"/>
    </location>
</feature>
<dbReference type="GO" id="GO:0004523">
    <property type="term" value="F:RNA-DNA hybrid ribonuclease activity"/>
    <property type="evidence" value="ECO:0007669"/>
    <property type="project" value="InterPro"/>
</dbReference>
<dbReference type="Pfam" id="PF14111">
    <property type="entry name" value="DUF4283"/>
    <property type="match status" value="1"/>
</dbReference>
<keyword evidence="5" id="KW-1185">Reference proteome</keyword>
<feature type="compositionally biased region" description="Basic and acidic residues" evidence="1">
    <location>
        <begin position="544"/>
        <end position="557"/>
    </location>
</feature>
<feature type="domain" description="DUF4283" evidence="3">
    <location>
        <begin position="132"/>
        <end position="201"/>
    </location>
</feature>
<protein>
    <recommendedName>
        <fullName evidence="6">RNase H type-1 domain-containing protein</fullName>
    </recommendedName>
</protein>
<dbReference type="Pfam" id="PF13456">
    <property type="entry name" value="RVT_3"/>
    <property type="match status" value="1"/>
</dbReference>
<evidence type="ECO:0000259" key="3">
    <source>
        <dbReference type="Pfam" id="PF14111"/>
    </source>
</evidence>
<evidence type="ECO:0000256" key="1">
    <source>
        <dbReference type="SAM" id="MobiDB-lite"/>
    </source>
</evidence>
<dbReference type="PANTHER" id="PTHR47723">
    <property type="entry name" value="OS05G0353850 PROTEIN"/>
    <property type="match status" value="1"/>
</dbReference>
<reference evidence="4" key="1">
    <citation type="submission" date="2023-07" db="EMBL/GenBank/DDBJ databases">
        <title>A chromosome-level genome assembly of Lolium multiflorum.</title>
        <authorList>
            <person name="Chen Y."/>
            <person name="Copetti D."/>
            <person name="Kolliker R."/>
            <person name="Studer B."/>
        </authorList>
    </citation>
    <scope>NUCLEOTIDE SEQUENCE</scope>
    <source>
        <strain evidence="4">02402/16</strain>
        <tissue evidence="4">Leaf</tissue>
    </source>
</reference>
<feature type="region of interest" description="Disordered" evidence="1">
    <location>
        <begin position="535"/>
        <end position="557"/>
    </location>
</feature>
<dbReference type="InterPro" id="IPR053151">
    <property type="entry name" value="RNase_H-like"/>
</dbReference>
<dbReference type="PANTHER" id="PTHR47723:SF24">
    <property type="entry name" value="RNASE H TYPE-1 DOMAIN-CONTAINING PROTEIN"/>
    <property type="match status" value="1"/>
</dbReference>
<dbReference type="InterPro" id="IPR025558">
    <property type="entry name" value="DUF4283"/>
</dbReference>
<dbReference type="InterPro" id="IPR002156">
    <property type="entry name" value="RNaseH_domain"/>
</dbReference>
<dbReference type="CDD" id="cd06222">
    <property type="entry name" value="RNase_H_like"/>
    <property type="match status" value="1"/>
</dbReference>
<evidence type="ECO:0008006" key="6">
    <source>
        <dbReference type="Google" id="ProtNLM"/>
    </source>
</evidence>
<dbReference type="InterPro" id="IPR036397">
    <property type="entry name" value="RNaseH_sf"/>
</dbReference>
<dbReference type="GO" id="GO:0003676">
    <property type="term" value="F:nucleic acid binding"/>
    <property type="evidence" value="ECO:0007669"/>
    <property type="project" value="InterPro"/>
</dbReference>
<evidence type="ECO:0000259" key="2">
    <source>
        <dbReference type="Pfam" id="PF13456"/>
    </source>
</evidence>
<dbReference type="InterPro" id="IPR012337">
    <property type="entry name" value="RNaseH-like_sf"/>
</dbReference>
<dbReference type="Gene3D" id="3.30.420.10">
    <property type="entry name" value="Ribonuclease H-like superfamily/Ribonuclease H"/>
    <property type="match status" value="1"/>
</dbReference>
<feature type="region of interest" description="Disordered" evidence="1">
    <location>
        <begin position="362"/>
        <end position="395"/>
    </location>
</feature>
<evidence type="ECO:0000313" key="5">
    <source>
        <dbReference type="Proteomes" id="UP001231189"/>
    </source>
</evidence>
<feature type="domain" description="RNase H type-1" evidence="2">
    <location>
        <begin position="674"/>
        <end position="792"/>
    </location>
</feature>
<gene>
    <name evidence="4" type="ORF">QYE76_065274</name>
</gene>
<proteinExistence type="predicted"/>
<evidence type="ECO:0000313" key="4">
    <source>
        <dbReference type="EMBL" id="KAK1647469.1"/>
    </source>
</evidence>
<comment type="caution">
    <text evidence="4">The sequence shown here is derived from an EMBL/GenBank/DDBJ whole genome shotgun (WGS) entry which is preliminary data.</text>
</comment>
<dbReference type="Proteomes" id="UP001231189">
    <property type="component" value="Unassembled WGS sequence"/>
</dbReference>
<feature type="region of interest" description="Disordered" evidence="1">
    <location>
        <begin position="23"/>
        <end position="50"/>
    </location>
</feature>
<name>A0AAD8S943_LOLMU</name>
<dbReference type="SUPFAM" id="SSF53098">
    <property type="entry name" value="Ribonuclease H-like"/>
    <property type="match status" value="1"/>
</dbReference>
<accession>A0AAD8S943</accession>
<dbReference type="AlphaFoldDB" id="A0AAD8S943"/>
<dbReference type="InterPro" id="IPR044730">
    <property type="entry name" value="RNase_H-like_dom_plant"/>
</dbReference>
<dbReference type="EMBL" id="JAUUTY010000004">
    <property type="protein sequence ID" value="KAK1647469.1"/>
    <property type="molecule type" value="Genomic_DNA"/>
</dbReference>